<feature type="transmembrane region" description="Helical" evidence="4">
    <location>
        <begin position="168"/>
        <end position="186"/>
    </location>
</feature>
<keyword evidence="2" id="KW-0808">Transferase</keyword>
<dbReference type="InterPro" id="IPR016120">
    <property type="entry name" value="Sig_transdc_His_kin_SpoOB"/>
</dbReference>
<keyword evidence="4" id="KW-0472">Membrane</keyword>
<evidence type="ECO:0000256" key="1">
    <source>
        <dbReference type="ARBA" id="ARBA00022553"/>
    </source>
</evidence>
<feature type="transmembrane region" description="Helical" evidence="4">
    <location>
        <begin position="261"/>
        <end position="286"/>
    </location>
</feature>
<keyword evidence="4" id="KW-1133">Transmembrane helix</keyword>
<dbReference type="PANTHER" id="PTHR40448:SF1">
    <property type="entry name" value="TWO-COMPONENT SENSOR HISTIDINE KINASE"/>
    <property type="match status" value="1"/>
</dbReference>
<evidence type="ECO:0000256" key="3">
    <source>
        <dbReference type="ARBA" id="ARBA00022777"/>
    </source>
</evidence>
<dbReference type="InterPro" id="IPR036890">
    <property type="entry name" value="HATPase_C_sf"/>
</dbReference>
<keyword evidence="4" id="KW-0812">Transmembrane</keyword>
<sequence>MANRIYHAFWLLFLYISWLFLLSIQKERPTDSYHTFLELTSSGSIVHFDHQEARKGVLSFSCALPGDRVERPFLAVSGQKPSRVLADGREIPVPEDCEVLEISPDTWFLIPLDPSGALSLSRLEVQFEPAFLGDAPAPAAEYEIHKTPRICFGSRNALFNNLAMSGPLHLITSGVLFFVALVILLAGSVFRYVYKIQTCVSAIGFCFLGFAVWILCESSLASSVLSGYAIDTVKCVAIFIIPVLLYRYISLEFPKTYPGIFTFLCLFHFAVLILSVAVIMAGYIPFYRLEQSLWFLFICTLMVCICYLSAEVSENRKMHTVYIGIVISFFTFFIYLLFYNFQPVVAIRSLVTGAVLLILYNLVLLVPETARIYRQSLERKNLEQQLNEQVRHYKAIEGRESQYRKLRHDMKNHWQMVQTLLASGKTAEALDYTSRIRDQLELHTRSRQLVNTGNPFLDAVLTSKLDQAAASGIQVDTEIMVVKNMKIDMVDCGIIFGNILENAIEACLNQSGDSEKRILVKLLYKKGMLVCGICNSMDPDASIRSGFATTKPDSEGHGLGLPNVQEAVAGYGGTLNLKAQDGRFEVSFVLFGVAPSSCAV</sequence>
<evidence type="ECO:0000313" key="7">
    <source>
        <dbReference type="Proteomes" id="UP000647491"/>
    </source>
</evidence>
<accession>A0ABR7NNX6</accession>
<keyword evidence="7" id="KW-1185">Reference proteome</keyword>
<evidence type="ECO:0000259" key="5">
    <source>
        <dbReference type="Pfam" id="PF14501"/>
    </source>
</evidence>
<gene>
    <name evidence="6" type="ORF">H8708_00955</name>
</gene>
<keyword evidence="3" id="KW-0418">Kinase</keyword>
<dbReference type="SUPFAM" id="SSF55874">
    <property type="entry name" value="ATPase domain of HSP90 chaperone/DNA topoisomerase II/histidine kinase"/>
    <property type="match status" value="1"/>
</dbReference>
<feature type="transmembrane region" description="Helical" evidence="4">
    <location>
        <begin position="198"/>
        <end position="215"/>
    </location>
</feature>
<feature type="transmembrane region" description="Helical" evidence="4">
    <location>
        <begin position="321"/>
        <end position="339"/>
    </location>
</feature>
<feature type="domain" description="Sensor histidine kinase NatK-like C-terminal" evidence="5">
    <location>
        <begin position="488"/>
        <end position="588"/>
    </location>
</feature>
<name>A0ABR7NNX6_9FIRM</name>
<dbReference type="Pfam" id="PF14501">
    <property type="entry name" value="HATPase_c_5"/>
    <property type="match status" value="1"/>
</dbReference>
<comment type="caution">
    <text evidence="6">The sequence shown here is derived from an EMBL/GenBank/DDBJ whole genome shotgun (WGS) entry which is preliminary data.</text>
</comment>
<dbReference type="EMBL" id="JACRTJ010000003">
    <property type="protein sequence ID" value="MBC8597812.1"/>
    <property type="molecule type" value="Genomic_DNA"/>
</dbReference>
<feature type="transmembrane region" description="Helical" evidence="4">
    <location>
        <begin position="292"/>
        <end position="309"/>
    </location>
</feature>
<dbReference type="Gene3D" id="3.30.565.10">
    <property type="entry name" value="Histidine kinase-like ATPase, C-terminal domain"/>
    <property type="match status" value="1"/>
</dbReference>
<dbReference type="Proteomes" id="UP000647491">
    <property type="component" value="Unassembled WGS sequence"/>
</dbReference>
<dbReference type="RefSeq" id="WP_262426692.1">
    <property type="nucleotide sequence ID" value="NZ_JACRTJ010000003.1"/>
</dbReference>
<keyword evidence="1" id="KW-0597">Phosphoprotein</keyword>
<feature type="transmembrane region" description="Helical" evidence="4">
    <location>
        <begin position="227"/>
        <end position="249"/>
    </location>
</feature>
<dbReference type="CDD" id="cd16935">
    <property type="entry name" value="HATPase_AgrC-ComD-like"/>
    <property type="match status" value="1"/>
</dbReference>
<dbReference type="InterPro" id="IPR032834">
    <property type="entry name" value="NatK-like_C"/>
</dbReference>
<evidence type="ECO:0000313" key="6">
    <source>
        <dbReference type="EMBL" id="MBC8597812.1"/>
    </source>
</evidence>
<proteinExistence type="predicted"/>
<reference evidence="6 7" key="1">
    <citation type="submission" date="2020-08" db="EMBL/GenBank/DDBJ databases">
        <title>Genome public.</title>
        <authorList>
            <person name="Liu C."/>
            <person name="Sun Q."/>
        </authorList>
    </citation>
    <scope>NUCLEOTIDE SEQUENCE [LARGE SCALE GENOMIC DNA]</scope>
    <source>
        <strain evidence="6 7">BX10</strain>
    </source>
</reference>
<dbReference type="SUPFAM" id="SSF55890">
    <property type="entry name" value="Sporulation response regulatory protein Spo0B"/>
    <property type="match status" value="1"/>
</dbReference>
<organism evidence="6 7">
    <name type="scientific">Enterocloster hominis</name>
    <name type="common">ex Liu et al. 2021</name>
    <dbReference type="NCBI Taxonomy" id="2763663"/>
    <lineage>
        <taxon>Bacteria</taxon>
        <taxon>Bacillati</taxon>
        <taxon>Bacillota</taxon>
        <taxon>Clostridia</taxon>
        <taxon>Lachnospirales</taxon>
        <taxon>Lachnospiraceae</taxon>
        <taxon>Enterocloster</taxon>
    </lineage>
</organism>
<feature type="transmembrane region" description="Helical" evidence="4">
    <location>
        <begin position="7"/>
        <end position="24"/>
    </location>
</feature>
<dbReference type="PANTHER" id="PTHR40448">
    <property type="entry name" value="TWO-COMPONENT SENSOR HISTIDINE KINASE"/>
    <property type="match status" value="1"/>
</dbReference>
<evidence type="ECO:0000256" key="4">
    <source>
        <dbReference type="SAM" id="Phobius"/>
    </source>
</evidence>
<feature type="transmembrane region" description="Helical" evidence="4">
    <location>
        <begin position="345"/>
        <end position="366"/>
    </location>
</feature>
<protein>
    <submittedName>
        <fullName evidence="6">GHKL domain-containing protein</fullName>
    </submittedName>
</protein>
<evidence type="ECO:0000256" key="2">
    <source>
        <dbReference type="ARBA" id="ARBA00022679"/>
    </source>
</evidence>